<dbReference type="HOGENOM" id="CLU_939695_0_0_11"/>
<dbReference type="KEGG" id="rrd:RradSPS_0522"/>
<dbReference type="RefSeq" id="WP_038680497.1">
    <property type="nucleotide sequence ID" value="NZ_CP007514.1"/>
</dbReference>
<dbReference type="AlphaFoldDB" id="A0A023X1B0"/>
<dbReference type="EMBL" id="JAWXXX010000001">
    <property type="protein sequence ID" value="MDX5893219.1"/>
    <property type="molecule type" value="Genomic_DNA"/>
</dbReference>
<evidence type="ECO:0000313" key="2">
    <source>
        <dbReference type="EMBL" id="AHY45805.1"/>
    </source>
</evidence>
<evidence type="ECO:0000313" key="4">
    <source>
        <dbReference type="Proteomes" id="UP000025229"/>
    </source>
</evidence>
<sequence>MTSRPTRLPSIRLPLSFAALLLLLLFPAACAGEERSVELGWTPDAPAVYRVSVSAESGFSGPVSDAEGATDLTAALRVTPVSEAEAEVEVLYLAASVADASGDSVALDLPDLRGSAATVRFAPPGVASEVTGDDRLLGAEIPLVSMEEVILGLFPPLPEGNFGPADTWTGDVPSPFPNLGEEPVRARYVVGSVRPDGNGTAASVEGYELSVSPRAFTAPTAGDDVSGEGHLDLEFEGELASGGGYTGTYRRATFDSDFLRLGGGGYANGSLRLVSEMEVERLGPFEQMGLGLEAGE</sequence>
<feature type="chain" id="PRO_5001525162" description="Lipoprotein" evidence="1">
    <location>
        <begin position="32"/>
        <end position="296"/>
    </location>
</feature>
<reference evidence="3" key="2">
    <citation type="submission" date="2023-11" db="EMBL/GenBank/DDBJ databases">
        <title>MicrobeMod: A computational toolkit for identifying prokaryotic methylation and restriction-modification with nanopore sequencing.</title>
        <authorList>
            <person name="Crits-Christoph A."/>
            <person name="Kang S.C."/>
            <person name="Lee H."/>
            <person name="Ostrov N."/>
        </authorList>
    </citation>
    <scope>NUCLEOTIDE SEQUENCE</scope>
    <source>
        <strain evidence="3">ATCC 51242</strain>
    </source>
</reference>
<gene>
    <name evidence="2" type="ORF">RradSPS_0522</name>
    <name evidence="3" type="ORF">SIL72_04160</name>
</gene>
<evidence type="ECO:0000313" key="3">
    <source>
        <dbReference type="EMBL" id="MDX5893219.1"/>
    </source>
</evidence>
<accession>A0A023X1B0</accession>
<dbReference type="STRING" id="42256.RradSPS_0522"/>
<keyword evidence="4" id="KW-1185">Reference proteome</keyword>
<evidence type="ECO:0000256" key="1">
    <source>
        <dbReference type="SAM" id="SignalP"/>
    </source>
</evidence>
<name>A0A023X1B0_RUBRA</name>
<reference evidence="2 4" key="1">
    <citation type="submission" date="2014-03" db="EMBL/GenBank/DDBJ databases">
        <title>Complete genome sequence of the Radio-Resistant Rubrobacter radiotolerans RSPS-4.</title>
        <authorList>
            <person name="Egas C.C."/>
            <person name="Barroso C.C."/>
            <person name="Froufe H.J.C."/>
            <person name="Pacheco J.J."/>
            <person name="Albuquerque L.L."/>
            <person name="da Costa M.M.S."/>
        </authorList>
    </citation>
    <scope>NUCLEOTIDE SEQUENCE [LARGE SCALE GENOMIC DNA]</scope>
    <source>
        <strain evidence="2 4">RSPS-4</strain>
    </source>
</reference>
<proteinExistence type="predicted"/>
<dbReference type="Proteomes" id="UP001281130">
    <property type="component" value="Unassembled WGS sequence"/>
</dbReference>
<organism evidence="2 4">
    <name type="scientific">Rubrobacter radiotolerans</name>
    <name type="common">Arthrobacter radiotolerans</name>
    <dbReference type="NCBI Taxonomy" id="42256"/>
    <lineage>
        <taxon>Bacteria</taxon>
        <taxon>Bacillati</taxon>
        <taxon>Actinomycetota</taxon>
        <taxon>Rubrobacteria</taxon>
        <taxon>Rubrobacterales</taxon>
        <taxon>Rubrobacteraceae</taxon>
        <taxon>Rubrobacter</taxon>
    </lineage>
</organism>
<dbReference type="Proteomes" id="UP000025229">
    <property type="component" value="Chromosome"/>
</dbReference>
<dbReference type="OrthoDB" id="9554377at2"/>
<dbReference type="EMBL" id="CP007514">
    <property type="protein sequence ID" value="AHY45805.1"/>
    <property type="molecule type" value="Genomic_DNA"/>
</dbReference>
<keyword evidence="1" id="KW-0732">Signal</keyword>
<protein>
    <recommendedName>
        <fullName evidence="5">Lipoprotein</fullName>
    </recommendedName>
</protein>
<evidence type="ECO:0008006" key="5">
    <source>
        <dbReference type="Google" id="ProtNLM"/>
    </source>
</evidence>
<feature type="signal peptide" evidence="1">
    <location>
        <begin position="1"/>
        <end position="31"/>
    </location>
</feature>